<feature type="transmembrane region" description="Helical" evidence="6">
    <location>
        <begin position="243"/>
        <end position="264"/>
    </location>
</feature>
<dbReference type="InterPro" id="IPR001248">
    <property type="entry name" value="Pur-cyt_permease"/>
</dbReference>
<evidence type="ECO:0000256" key="2">
    <source>
        <dbReference type="ARBA" id="ARBA00008974"/>
    </source>
</evidence>
<gene>
    <name evidence="7" type="ORF">HETSPECPRED_000836</name>
</gene>
<dbReference type="GO" id="GO:0015205">
    <property type="term" value="F:nucleobase transmembrane transporter activity"/>
    <property type="evidence" value="ECO:0007669"/>
    <property type="project" value="TreeGrafter"/>
</dbReference>
<dbReference type="Gene3D" id="1.10.4160.10">
    <property type="entry name" value="Hydantoin permease"/>
    <property type="match status" value="1"/>
</dbReference>
<reference evidence="7" key="1">
    <citation type="submission" date="2021-03" db="EMBL/GenBank/DDBJ databases">
        <authorList>
            <person name="Tagirdzhanova G."/>
        </authorList>
    </citation>
    <scope>NUCLEOTIDE SEQUENCE</scope>
</reference>
<evidence type="ECO:0000256" key="1">
    <source>
        <dbReference type="ARBA" id="ARBA00004141"/>
    </source>
</evidence>
<comment type="caution">
    <text evidence="7">The sequence shown here is derived from an EMBL/GenBank/DDBJ whole genome shotgun (WGS) entry which is preliminary data.</text>
</comment>
<dbReference type="Proteomes" id="UP000664521">
    <property type="component" value="Unassembled WGS sequence"/>
</dbReference>
<evidence type="ECO:0000256" key="3">
    <source>
        <dbReference type="ARBA" id="ARBA00022692"/>
    </source>
</evidence>
<sequence length="542" mass="59869">MDKLKDLHDRYLLLHPDPGSFSSDPQLVRWSNKDLDPVPKRQKKWEWYHVGGFWIAEGFSVAQMQTASASVALGLNPGLTLVAYLIGNLIVAIPCCASGFIGSKYSINFPVISRASFGLWGSYFPVIVRAAVGPIWYGIQCYLGSLGIKCMIEAIWPSFASWHTGSIPATAGIDAPSILSFTIFWLIILPLLSISIPSLRWLFLVKIILVPFLWVALFTWALTAADGFGPLLTIPTKIENGMSVGYAFCYAITAASSSANTFAVNMPDITRYAHNPRTATIAQAIFLPVCLTLISLLGVTLAATSQVLYGQVYWNPLEMIQIWDNRAAKFFAGLLFAFANIGNVIAGNSVPFGNDIMALFPRYLTIRRGQYISAILAFAICPWKIEASASRFLAFLNGYSIFLGPLAGIILTDYFVVRRMADFNVYHLYKPRGLYWYKDGVNLRAVAAFAVGMFPQLPGLVKQIDPETAGLSRGYINFTSMSWLEAVVLAGSAYYALYRLLPFELRTEEEDKAAWAIERPRARPARDGIEEEKTSASNSNAS</sequence>
<evidence type="ECO:0008006" key="9">
    <source>
        <dbReference type="Google" id="ProtNLM"/>
    </source>
</evidence>
<feature type="transmembrane region" description="Helical" evidence="6">
    <location>
        <begin position="391"/>
        <end position="416"/>
    </location>
</feature>
<dbReference type="Pfam" id="PF02133">
    <property type="entry name" value="Transp_cyt_pur"/>
    <property type="match status" value="1"/>
</dbReference>
<protein>
    <recommendedName>
        <fullName evidence="9">NCS1 nucleoside transporter</fullName>
    </recommendedName>
</protein>
<evidence type="ECO:0000256" key="4">
    <source>
        <dbReference type="ARBA" id="ARBA00022989"/>
    </source>
</evidence>
<feature type="transmembrane region" description="Helical" evidence="6">
    <location>
        <begin position="81"/>
        <end position="103"/>
    </location>
</feature>
<keyword evidence="8" id="KW-1185">Reference proteome</keyword>
<keyword evidence="4 6" id="KW-1133">Transmembrane helix</keyword>
<dbReference type="InterPro" id="IPR045225">
    <property type="entry name" value="Uracil/uridine/allantoin_perm"/>
</dbReference>
<comment type="subcellular location">
    <subcellularLocation>
        <location evidence="1">Membrane</location>
        <topology evidence="1">Multi-pass membrane protein</topology>
    </subcellularLocation>
</comment>
<dbReference type="PANTHER" id="PTHR30618">
    <property type="entry name" value="NCS1 FAMILY PURINE/PYRIMIDINE TRANSPORTER"/>
    <property type="match status" value="1"/>
</dbReference>
<dbReference type="OrthoDB" id="2018619at2759"/>
<evidence type="ECO:0000313" key="8">
    <source>
        <dbReference type="Proteomes" id="UP000664521"/>
    </source>
</evidence>
<feature type="transmembrane region" description="Helical" evidence="6">
    <location>
        <begin position="203"/>
        <end position="223"/>
    </location>
</feature>
<dbReference type="EMBL" id="CAJPDS010000011">
    <property type="protein sequence ID" value="CAF9912113.1"/>
    <property type="molecule type" value="Genomic_DNA"/>
</dbReference>
<feature type="transmembrane region" description="Helical" evidence="6">
    <location>
        <begin position="328"/>
        <end position="347"/>
    </location>
</feature>
<name>A0A8H3IBD3_9LECA</name>
<evidence type="ECO:0000313" key="7">
    <source>
        <dbReference type="EMBL" id="CAF9912113.1"/>
    </source>
</evidence>
<dbReference type="PANTHER" id="PTHR30618:SF0">
    <property type="entry name" value="PURINE-URACIL PERMEASE NCS1"/>
    <property type="match status" value="1"/>
</dbReference>
<keyword evidence="5 6" id="KW-0472">Membrane</keyword>
<feature type="transmembrane region" description="Helical" evidence="6">
    <location>
        <begin position="115"/>
        <end position="137"/>
    </location>
</feature>
<feature type="transmembrane region" description="Helical" evidence="6">
    <location>
        <begin position="178"/>
        <end position="196"/>
    </location>
</feature>
<evidence type="ECO:0000256" key="6">
    <source>
        <dbReference type="SAM" id="Phobius"/>
    </source>
</evidence>
<organism evidence="7 8">
    <name type="scientific">Heterodermia speciosa</name>
    <dbReference type="NCBI Taxonomy" id="116794"/>
    <lineage>
        <taxon>Eukaryota</taxon>
        <taxon>Fungi</taxon>
        <taxon>Dikarya</taxon>
        <taxon>Ascomycota</taxon>
        <taxon>Pezizomycotina</taxon>
        <taxon>Lecanoromycetes</taxon>
        <taxon>OSLEUM clade</taxon>
        <taxon>Lecanoromycetidae</taxon>
        <taxon>Caliciales</taxon>
        <taxon>Physciaceae</taxon>
        <taxon>Heterodermia</taxon>
    </lineage>
</organism>
<dbReference type="GO" id="GO:0005886">
    <property type="term" value="C:plasma membrane"/>
    <property type="evidence" value="ECO:0007669"/>
    <property type="project" value="TreeGrafter"/>
</dbReference>
<feature type="transmembrane region" description="Helical" evidence="6">
    <location>
        <begin position="50"/>
        <end position="75"/>
    </location>
</feature>
<proteinExistence type="inferred from homology"/>
<feature type="transmembrane region" description="Helical" evidence="6">
    <location>
        <begin position="285"/>
        <end position="308"/>
    </location>
</feature>
<evidence type="ECO:0000256" key="5">
    <source>
        <dbReference type="ARBA" id="ARBA00023136"/>
    </source>
</evidence>
<accession>A0A8H3IBD3</accession>
<keyword evidence="3 6" id="KW-0812">Transmembrane</keyword>
<dbReference type="AlphaFoldDB" id="A0A8H3IBD3"/>
<comment type="similarity">
    <text evidence="2">Belongs to the purine-cytosine permease (2.A.39) family.</text>
</comment>